<name>A0AAD7ILH5_9AGAR</name>
<proteinExistence type="predicted"/>
<evidence type="ECO:0000256" key="1">
    <source>
        <dbReference type="SAM" id="MobiDB-lite"/>
    </source>
</evidence>
<evidence type="ECO:0000313" key="2">
    <source>
        <dbReference type="EMBL" id="KAJ7745572.1"/>
    </source>
</evidence>
<comment type="caution">
    <text evidence="2">The sequence shown here is derived from an EMBL/GenBank/DDBJ whole genome shotgun (WGS) entry which is preliminary data.</text>
</comment>
<dbReference type="Proteomes" id="UP001215280">
    <property type="component" value="Unassembled WGS sequence"/>
</dbReference>
<protein>
    <submittedName>
        <fullName evidence="2">Uncharacterized protein</fullName>
    </submittedName>
</protein>
<feature type="region of interest" description="Disordered" evidence="1">
    <location>
        <begin position="11"/>
        <end position="31"/>
    </location>
</feature>
<accession>A0AAD7ILH5</accession>
<dbReference type="EMBL" id="JARJLG010000102">
    <property type="protein sequence ID" value="KAJ7745572.1"/>
    <property type="molecule type" value="Genomic_DNA"/>
</dbReference>
<dbReference type="AlphaFoldDB" id="A0AAD7ILH5"/>
<reference evidence="2" key="1">
    <citation type="submission" date="2023-03" db="EMBL/GenBank/DDBJ databases">
        <title>Massive genome expansion in bonnet fungi (Mycena s.s.) driven by repeated elements and novel gene families across ecological guilds.</title>
        <authorList>
            <consortium name="Lawrence Berkeley National Laboratory"/>
            <person name="Harder C.B."/>
            <person name="Miyauchi S."/>
            <person name="Viragh M."/>
            <person name="Kuo A."/>
            <person name="Thoen E."/>
            <person name="Andreopoulos B."/>
            <person name="Lu D."/>
            <person name="Skrede I."/>
            <person name="Drula E."/>
            <person name="Henrissat B."/>
            <person name="Morin E."/>
            <person name="Kohler A."/>
            <person name="Barry K."/>
            <person name="LaButti K."/>
            <person name="Morin E."/>
            <person name="Salamov A."/>
            <person name="Lipzen A."/>
            <person name="Mereny Z."/>
            <person name="Hegedus B."/>
            <person name="Baldrian P."/>
            <person name="Stursova M."/>
            <person name="Weitz H."/>
            <person name="Taylor A."/>
            <person name="Grigoriev I.V."/>
            <person name="Nagy L.G."/>
            <person name="Martin F."/>
            <person name="Kauserud H."/>
        </authorList>
    </citation>
    <scope>NUCLEOTIDE SEQUENCE</scope>
    <source>
        <strain evidence="2">CBHHK188m</strain>
    </source>
</reference>
<gene>
    <name evidence="2" type="ORF">DFH07DRAFT_776684</name>
</gene>
<keyword evidence="3" id="KW-1185">Reference proteome</keyword>
<organism evidence="2 3">
    <name type="scientific">Mycena maculata</name>
    <dbReference type="NCBI Taxonomy" id="230809"/>
    <lineage>
        <taxon>Eukaryota</taxon>
        <taxon>Fungi</taxon>
        <taxon>Dikarya</taxon>
        <taxon>Basidiomycota</taxon>
        <taxon>Agaricomycotina</taxon>
        <taxon>Agaricomycetes</taxon>
        <taxon>Agaricomycetidae</taxon>
        <taxon>Agaricales</taxon>
        <taxon>Marasmiineae</taxon>
        <taxon>Mycenaceae</taxon>
        <taxon>Mycena</taxon>
    </lineage>
</organism>
<evidence type="ECO:0000313" key="3">
    <source>
        <dbReference type="Proteomes" id="UP001215280"/>
    </source>
</evidence>
<sequence>MCDTLSSGVFPPDDYAQTTPSPSSIPSSQDSEWDNSLATLPPFSIGFDTWELGIFSGYHSDAAILPFFSYGAHMLQLILHAQAGDVARKQMHAVEAYALGHEEERLLERAVTQAWEGTNLLDALAQGKAQVTALADTFGDENTVLEVHVAGLQGEQVWVNNRSTVGRYMCSFAFTPSRVSSASACLGRLTHMQ</sequence>